<dbReference type="SMART" id="SM00065">
    <property type="entry name" value="GAF"/>
    <property type="match status" value="1"/>
</dbReference>
<dbReference type="SUPFAM" id="SSF55785">
    <property type="entry name" value="PYP-like sensor domain (PAS domain)"/>
    <property type="match status" value="1"/>
</dbReference>
<dbReference type="EMBL" id="BAAADV010000001">
    <property type="protein sequence ID" value="GAA0668707.1"/>
    <property type="molecule type" value="Genomic_DNA"/>
</dbReference>
<gene>
    <name evidence="4" type="ORF">GCM10009020_13190</name>
</gene>
<name>A0AAV3T8B2_9EURY</name>
<evidence type="ECO:0000313" key="5">
    <source>
        <dbReference type="Proteomes" id="UP001500420"/>
    </source>
</evidence>
<evidence type="ECO:0000259" key="3">
    <source>
        <dbReference type="PROSITE" id="PS00622"/>
    </source>
</evidence>
<dbReference type="Gene3D" id="3.30.450.40">
    <property type="match status" value="1"/>
</dbReference>
<dbReference type="SUPFAM" id="SSF55781">
    <property type="entry name" value="GAF domain-like"/>
    <property type="match status" value="1"/>
</dbReference>
<evidence type="ECO:0000256" key="1">
    <source>
        <dbReference type="ARBA" id="ARBA00023015"/>
    </source>
</evidence>
<dbReference type="PANTHER" id="PTHR34236">
    <property type="entry name" value="DIMETHYL SULFOXIDE REDUCTASE TRANSCRIPTIONAL ACTIVATOR"/>
    <property type="match status" value="1"/>
</dbReference>
<keyword evidence="5" id="KW-1185">Reference proteome</keyword>
<dbReference type="InterPro" id="IPR031803">
    <property type="entry name" value="BAT_GAF/HTH-assoc"/>
</dbReference>
<keyword evidence="2" id="KW-0804">Transcription</keyword>
<accession>A0AAV3T8B2</accession>
<dbReference type="InterPro" id="IPR036388">
    <property type="entry name" value="WH-like_DNA-bd_sf"/>
</dbReference>
<proteinExistence type="predicted"/>
<evidence type="ECO:0000256" key="2">
    <source>
        <dbReference type="ARBA" id="ARBA00023163"/>
    </source>
</evidence>
<dbReference type="InterPro" id="IPR035965">
    <property type="entry name" value="PAS-like_dom_sf"/>
</dbReference>
<dbReference type="InterPro" id="IPR003018">
    <property type="entry name" value="GAF"/>
</dbReference>
<comment type="caution">
    <text evidence="4">The sequence shown here is derived from an EMBL/GenBank/DDBJ whole genome shotgun (WGS) entry which is preliminary data.</text>
</comment>
<dbReference type="InterPro" id="IPR029016">
    <property type="entry name" value="GAF-like_dom_sf"/>
</dbReference>
<dbReference type="Pfam" id="PF04967">
    <property type="entry name" value="HTH_10"/>
    <property type="match status" value="1"/>
</dbReference>
<dbReference type="InterPro" id="IPR000792">
    <property type="entry name" value="Tscrpt_reg_LuxR_C"/>
</dbReference>
<dbReference type="Proteomes" id="UP001500420">
    <property type="component" value="Unassembled WGS sequence"/>
</dbReference>
<sequence>MTDRTDDADADAMDERLRRAPIGVVETTSDGVVVDANDAAAELLETDRGALRGTAIEESFPKSAAGTLREAFEGASPAPASFEEYYPPIERWLAVDVRVDDGALVYVRDRTPRKDVEQAVDRLDQQLDRVQRINSLVATVLQQVIGVSDRSDVARTVCERLGGTDLYRFAWVGDREFPRERLRMLAAAGDADDLRERIEESLGGEKSLPGQVAVASGETQLVEAIAEDDAVPRDVRRAAFGGGLQSCLAVPLAYQGTVYGVVTVYSGREDGFSEQERVGLETLGSVAGFAIKAGRQEDQLVADTVTEVTVEARDETIPFVEAAREADRGLSLDGAVPRGDGAVVCYLAAGGPIEEGERSLADHEAVADVRQIRSDGEPLLQATVVGETPVTALSAWGATVKGGEYDAESGRLVAEVPADGDVRRLVEAVDAAVEETHLVAKEEATRTPEPVEAFQNGLDEQLTDRQRTVLRTAHLSDYFASPRGSTSAEVAETLDIAGSTMLYHLRRAEQKLVAAFFEDDAEPTAASGDREERASDDS</sequence>
<dbReference type="Pfam" id="PF13185">
    <property type="entry name" value="GAF_2"/>
    <property type="match status" value="1"/>
</dbReference>
<dbReference type="PANTHER" id="PTHR34236:SF1">
    <property type="entry name" value="DIMETHYL SULFOXIDE REDUCTASE TRANSCRIPTIONAL ACTIVATOR"/>
    <property type="match status" value="1"/>
</dbReference>
<keyword evidence="1" id="KW-0805">Transcription regulation</keyword>
<dbReference type="Pfam" id="PF15915">
    <property type="entry name" value="BAT"/>
    <property type="match status" value="1"/>
</dbReference>
<feature type="domain" description="HTH luxR-type" evidence="3">
    <location>
        <begin position="484"/>
        <end position="511"/>
    </location>
</feature>
<dbReference type="Pfam" id="PF08448">
    <property type="entry name" value="PAS_4"/>
    <property type="match status" value="1"/>
</dbReference>
<dbReference type="RefSeq" id="WP_343773133.1">
    <property type="nucleotide sequence ID" value="NZ_BAAADV010000001.1"/>
</dbReference>
<dbReference type="PROSITE" id="PS00622">
    <property type="entry name" value="HTH_LUXR_1"/>
    <property type="match status" value="1"/>
</dbReference>
<organism evidence="4 5">
    <name type="scientific">Natronoarchaeum mannanilyticum</name>
    <dbReference type="NCBI Taxonomy" id="926360"/>
    <lineage>
        <taxon>Archaea</taxon>
        <taxon>Methanobacteriati</taxon>
        <taxon>Methanobacteriota</taxon>
        <taxon>Stenosarchaea group</taxon>
        <taxon>Halobacteria</taxon>
        <taxon>Halobacteriales</taxon>
        <taxon>Natronoarchaeaceae</taxon>
    </lineage>
</organism>
<dbReference type="Gene3D" id="1.10.10.10">
    <property type="entry name" value="Winged helix-like DNA-binding domain superfamily/Winged helix DNA-binding domain"/>
    <property type="match status" value="1"/>
</dbReference>
<protein>
    <recommendedName>
        <fullName evidence="3">HTH luxR-type domain-containing protein</fullName>
    </recommendedName>
</protein>
<dbReference type="InterPro" id="IPR013656">
    <property type="entry name" value="PAS_4"/>
</dbReference>
<dbReference type="InterPro" id="IPR007050">
    <property type="entry name" value="HTH_bacterioopsin"/>
</dbReference>
<evidence type="ECO:0000313" key="4">
    <source>
        <dbReference type="EMBL" id="GAA0668707.1"/>
    </source>
</evidence>
<dbReference type="AlphaFoldDB" id="A0AAV3T8B2"/>
<dbReference type="Gene3D" id="3.30.450.20">
    <property type="entry name" value="PAS domain"/>
    <property type="match status" value="1"/>
</dbReference>
<reference evidence="4 5" key="1">
    <citation type="journal article" date="2019" name="Int. J. Syst. Evol. Microbiol.">
        <title>The Global Catalogue of Microorganisms (GCM) 10K type strain sequencing project: providing services to taxonomists for standard genome sequencing and annotation.</title>
        <authorList>
            <consortium name="The Broad Institute Genomics Platform"/>
            <consortium name="The Broad Institute Genome Sequencing Center for Infectious Disease"/>
            <person name="Wu L."/>
            <person name="Ma J."/>
        </authorList>
    </citation>
    <scope>NUCLEOTIDE SEQUENCE [LARGE SCALE GENOMIC DNA]</scope>
    <source>
        <strain evidence="4 5">JCM 16328</strain>
    </source>
</reference>
<dbReference type="GO" id="GO:0006355">
    <property type="term" value="P:regulation of DNA-templated transcription"/>
    <property type="evidence" value="ECO:0007669"/>
    <property type="project" value="InterPro"/>
</dbReference>